<sequence length="418" mass="45583">MNKGYLATTLVLSSALSTALFTGAVQAKDSVFVGHLVDFSGPTAYVSKPYGSGVRDALTWINNNGGIDGTELEFETVDMAYKVPVAISNYKRWVARKEMVAMQGWGTADTEALISFVTRDKVPVFSASYSGHLTDPTGKNPKTAKPAPYNFFYGASYSDACRALVKWAKDDWESKGNQGAPKFTHIGDNHPFPNAPKEACAEYAQELGFEVQNPVVVSLKPGDFKAQCLSLKESGTNYGYIANLGGSVISLVKSCNTVGTDFQYMANIWGGDRPVLEAAGDGLKDYVFPGMTAFWGDDTEGMKLVREISSQSESEPDQFRTHHYIRGVCSAFYMKEAMEWAKANGGITGENIKKGMYVRDNWVPTGLEGVCIPANWKADDHRGTTTVNVFMGNNQGGAVDINKVAEVTLSRRDDWLGY</sequence>
<dbReference type="Pfam" id="PF13458">
    <property type="entry name" value="Peripla_BP_6"/>
    <property type="match status" value="1"/>
</dbReference>
<evidence type="ECO:0000256" key="2">
    <source>
        <dbReference type="ARBA" id="ARBA00022729"/>
    </source>
</evidence>
<accession>A0A7W2FRX0</accession>
<dbReference type="PANTHER" id="PTHR30483">
    <property type="entry name" value="LEUCINE-SPECIFIC-BINDING PROTEIN"/>
    <property type="match status" value="1"/>
</dbReference>
<dbReference type="CDD" id="cd06334">
    <property type="entry name" value="PBP1_ABC_ligand_binding-like"/>
    <property type="match status" value="1"/>
</dbReference>
<proteinExistence type="inferred from homology"/>
<evidence type="ECO:0000313" key="6">
    <source>
        <dbReference type="Proteomes" id="UP000571701"/>
    </source>
</evidence>
<keyword evidence="2 3" id="KW-0732">Signal</keyword>
<feature type="signal peptide" evidence="3">
    <location>
        <begin position="1"/>
        <end position="27"/>
    </location>
</feature>
<evidence type="ECO:0000256" key="1">
    <source>
        <dbReference type="ARBA" id="ARBA00010062"/>
    </source>
</evidence>
<dbReference type="Gene3D" id="3.40.50.2300">
    <property type="match status" value="2"/>
</dbReference>
<dbReference type="RefSeq" id="WP_182109175.1">
    <property type="nucleotide sequence ID" value="NZ_JACFYF010000007.1"/>
</dbReference>
<keyword evidence="6" id="KW-1185">Reference proteome</keyword>
<dbReference type="AlphaFoldDB" id="A0A7W2FRX0"/>
<protein>
    <submittedName>
        <fullName evidence="5">ABC transporter substrate-binding protein</fullName>
    </submittedName>
</protein>
<dbReference type="InterPro" id="IPR028081">
    <property type="entry name" value="Leu-bd"/>
</dbReference>
<dbReference type="SUPFAM" id="SSF53822">
    <property type="entry name" value="Periplasmic binding protein-like I"/>
    <property type="match status" value="1"/>
</dbReference>
<dbReference type="InterPro" id="IPR051010">
    <property type="entry name" value="BCAA_transport"/>
</dbReference>
<organism evidence="5 6">
    <name type="scientific">Vibrio marinisediminis</name>
    <dbReference type="NCBI Taxonomy" id="2758441"/>
    <lineage>
        <taxon>Bacteria</taxon>
        <taxon>Pseudomonadati</taxon>
        <taxon>Pseudomonadota</taxon>
        <taxon>Gammaproteobacteria</taxon>
        <taxon>Vibrionales</taxon>
        <taxon>Vibrionaceae</taxon>
        <taxon>Vibrio</taxon>
    </lineage>
</organism>
<dbReference type="InterPro" id="IPR028082">
    <property type="entry name" value="Peripla_BP_I"/>
</dbReference>
<comment type="caution">
    <text evidence="5">The sequence shown here is derived from an EMBL/GenBank/DDBJ whole genome shotgun (WGS) entry which is preliminary data.</text>
</comment>
<dbReference type="Proteomes" id="UP000571701">
    <property type="component" value="Unassembled WGS sequence"/>
</dbReference>
<evidence type="ECO:0000256" key="3">
    <source>
        <dbReference type="SAM" id="SignalP"/>
    </source>
</evidence>
<dbReference type="PANTHER" id="PTHR30483:SF38">
    <property type="entry name" value="BLR7848 PROTEIN"/>
    <property type="match status" value="1"/>
</dbReference>
<evidence type="ECO:0000259" key="4">
    <source>
        <dbReference type="Pfam" id="PF13458"/>
    </source>
</evidence>
<gene>
    <name evidence="5" type="ORF">H2O73_12420</name>
</gene>
<feature type="chain" id="PRO_5031447168" evidence="3">
    <location>
        <begin position="28"/>
        <end position="418"/>
    </location>
</feature>
<dbReference type="EMBL" id="JACFYF010000007">
    <property type="protein sequence ID" value="MBA5763158.1"/>
    <property type="molecule type" value="Genomic_DNA"/>
</dbReference>
<feature type="domain" description="Leucine-binding protein" evidence="4">
    <location>
        <begin position="31"/>
        <end position="394"/>
    </location>
</feature>
<reference evidence="5 6" key="1">
    <citation type="submission" date="2020-07" db="EMBL/GenBank/DDBJ databases">
        <title>Vibrio marinisediminis sp. nov., isolated from marine sediment.</title>
        <authorList>
            <person name="Ji X."/>
        </authorList>
    </citation>
    <scope>NUCLEOTIDE SEQUENCE [LARGE SCALE GENOMIC DNA]</scope>
    <source>
        <strain evidence="5 6">404</strain>
    </source>
</reference>
<evidence type="ECO:0000313" key="5">
    <source>
        <dbReference type="EMBL" id="MBA5763158.1"/>
    </source>
</evidence>
<name>A0A7W2FRX0_9VIBR</name>
<comment type="similarity">
    <text evidence="1">Belongs to the leucine-binding protein family.</text>
</comment>